<accession>I0WDK6</accession>
<dbReference type="EMBL" id="AJJH01000162">
    <property type="protein sequence ID" value="EID74472.1"/>
    <property type="molecule type" value="Genomic_DNA"/>
</dbReference>
<name>I0WDK6_RHOOP</name>
<evidence type="ECO:0000313" key="2">
    <source>
        <dbReference type="EMBL" id="EID74472.1"/>
    </source>
</evidence>
<protein>
    <submittedName>
        <fullName evidence="2">Uncharacterized protein</fullName>
    </submittedName>
</protein>
<dbReference type="Proteomes" id="UP000006447">
    <property type="component" value="Unassembled WGS sequence"/>
</dbReference>
<evidence type="ECO:0000313" key="3">
    <source>
        <dbReference type="Proteomes" id="UP000006447"/>
    </source>
</evidence>
<reference evidence="2 3" key="1">
    <citation type="journal article" date="2012" name="J. Bacteriol.">
        <title>Draft genome sequence of the nitrophenol-degrading actinomycete Rhodococcus imtechensis RKJ300.</title>
        <authorList>
            <person name="Vikram S."/>
            <person name="Kumar S."/>
            <person name="Subramanian S."/>
            <person name="Raghava G.P."/>
        </authorList>
    </citation>
    <scope>NUCLEOTIDE SEQUENCE [LARGE SCALE GENOMIC DNA]</scope>
    <source>
        <strain evidence="2 3">RKJ300</strain>
    </source>
</reference>
<comment type="caution">
    <text evidence="2">The sequence shown here is derived from an EMBL/GenBank/DDBJ whole genome shotgun (WGS) entry which is preliminary data.</text>
</comment>
<evidence type="ECO:0000256" key="1">
    <source>
        <dbReference type="SAM" id="MobiDB-lite"/>
    </source>
</evidence>
<organism evidence="2 3">
    <name type="scientific">Rhodococcus opacus RKJ300 = JCM 13270</name>
    <dbReference type="NCBI Taxonomy" id="1165867"/>
    <lineage>
        <taxon>Bacteria</taxon>
        <taxon>Bacillati</taxon>
        <taxon>Actinomycetota</taxon>
        <taxon>Actinomycetes</taxon>
        <taxon>Mycobacteriales</taxon>
        <taxon>Nocardiaceae</taxon>
        <taxon>Rhodococcus</taxon>
    </lineage>
</organism>
<sequence>MGDGVTGPTPVVAPVRLRGRRESSRDPETSESSPVPGLTNAAARRAKAAAEAPEAFDFGGFAYER</sequence>
<proteinExistence type="predicted"/>
<feature type="region of interest" description="Disordered" evidence="1">
    <location>
        <begin position="1"/>
        <end position="46"/>
    </location>
</feature>
<feature type="compositionally biased region" description="Low complexity" evidence="1">
    <location>
        <begin position="1"/>
        <end position="15"/>
    </location>
</feature>
<dbReference type="AlphaFoldDB" id="I0WDK6"/>
<gene>
    <name evidence="2" type="ORF">W59_29854</name>
</gene>
<feature type="non-terminal residue" evidence="2">
    <location>
        <position position="65"/>
    </location>
</feature>